<evidence type="ECO:0000256" key="3">
    <source>
        <dbReference type="ARBA" id="ARBA00022989"/>
    </source>
</evidence>
<dbReference type="AlphaFoldDB" id="A0A1I6VDN3"/>
<name>A0A1I6VDN3_9FLAO</name>
<evidence type="ECO:0000256" key="1">
    <source>
        <dbReference type="ARBA" id="ARBA00004141"/>
    </source>
</evidence>
<evidence type="ECO:0000313" key="8">
    <source>
        <dbReference type="EMBL" id="SFT11843.1"/>
    </source>
</evidence>
<dbReference type="PANTHER" id="PTHR46797">
    <property type="entry name" value="HTH-TYPE TRANSCRIPTIONAL REGULATOR"/>
    <property type="match status" value="1"/>
</dbReference>
<sequence length="198" mass="22466">MKENENLSEKVKFYRARKGFSQEQLSEESKLSLRTIQRIEKGESSPKGDTLLKLTIALGITPDDLLCLEKVKDTGYLSLMHLGALGFLYNPALGVLVPLILWLLKRDKIRLVDSTGKNLVNFQLTWLLATTIYLVVIGAGITPVNLMRLVPNTISKIHPLVVPVFLLYGYNLTMIIINLRRSQKMKKSKYMPVIRLIK</sequence>
<feature type="transmembrane region" description="Helical" evidence="6">
    <location>
        <begin position="79"/>
        <end position="104"/>
    </location>
</feature>
<dbReference type="RefSeq" id="WP_074979917.1">
    <property type="nucleotide sequence ID" value="NZ_FPAG01000009.1"/>
</dbReference>
<dbReference type="PANTHER" id="PTHR46797:SF1">
    <property type="entry name" value="METHYLPHOSPHONATE SYNTHASE"/>
    <property type="match status" value="1"/>
</dbReference>
<comment type="subcellular location">
    <subcellularLocation>
        <location evidence="1">Membrane</location>
        <topology evidence="1">Multi-pass membrane protein</topology>
    </subcellularLocation>
</comment>
<keyword evidence="3 6" id="KW-1133">Transmembrane helix</keyword>
<dbReference type="SUPFAM" id="SSF47413">
    <property type="entry name" value="lambda repressor-like DNA-binding domains"/>
    <property type="match status" value="1"/>
</dbReference>
<evidence type="ECO:0000256" key="4">
    <source>
        <dbReference type="ARBA" id="ARBA00023125"/>
    </source>
</evidence>
<dbReference type="Gene3D" id="1.10.260.40">
    <property type="entry name" value="lambda repressor-like DNA-binding domains"/>
    <property type="match status" value="1"/>
</dbReference>
<dbReference type="Pfam" id="PF09685">
    <property type="entry name" value="MamF_MmsF"/>
    <property type="match status" value="1"/>
</dbReference>
<evidence type="ECO:0000256" key="6">
    <source>
        <dbReference type="SAM" id="Phobius"/>
    </source>
</evidence>
<accession>A0A1I6VDN3</accession>
<dbReference type="SMART" id="SM00530">
    <property type="entry name" value="HTH_XRE"/>
    <property type="match status" value="1"/>
</dbReference>
<dbReference type="CDD" id="cd00093">
    <property type="entry name" value="HTH_XRE"/>
    <property type="match status" value="1"/>
</dbReference>
<reference evidence="8 9" key="1">
    <citation type="submission" date="2016-10" db="EMBL/GenBank/DDBJ databases">
        <authorList>
            <person name="de Groot N.N."/>
        </authorList>
    </citation>
    <scope>NUCLEOTIDE SEQUENCE [LARGE SCALE GENOMIC DNA]</scope>
    <source>
        <strain evidence="8 9">CGMCC 1.6114</strain>
    </source>
</reference>
<protein>
    <submittedName>
        <fullName evidence="8">Uncharacterized conserved protein, Tic20 family</fullName>
    </submittedName>
</protein>
<feature type="transmembrane region" description="Helical" evidence="6">
    <location>
        <begin position="157"/>
        <end position="179"/>
    </location>
</feature>
<dbReference type="InterPro" id="IPR050807">
    <property type="entry name" value="TransReg_Diox_bact_type"/>
</dbReference>
<keyword evidence="5 6" id="KW-0472">Membrane</keyword>
<evidence type="ECO:0000259" key="7">
    <source>
        <dbReference type="PROSITE" id="PS50943"/>
    </source>
</evidence>
<evidence type="ECO:0000313" key="9">
    <source>
        <dbReference type="Proteomes" id="UP000183209"/>
    </source>
</evidence>
<dbReference type="GO" id="GO:0003677">
    <property type="term" value="F:DNA binding"/>
    <property type="evidence" value="ECO:0007669"/>
    <property type="project" value="UniProtKB-KW"/>
</dbReference>
<feature type="transmembrane region" description="Helical" evidence="6">
    <location>
        <begin position="124"/>
        <end position="145"/>
    </location>
</feature>
<feature type="domain" description="HTH cro/C1-type" evidence="7">
    <location>
        <begin position="11"/>
        <end position="65"/>
    </location>
</feature>
<dbReference type="GO" id="GO:0003700">
    <property type="term" value="F:DNA-binding transcription factor activity"/>
    <property type="evidence" value="ECO:0007669"/>
    <property type="project" value="TreeGrafter"/>
</dbReference>
<dbReference type="OrthoDB" id="1357763at2"/>
<dbReference type="PROSITE" id="PS50943">
    <property type="entry name" value="HTH_CROC1"/>
    <property type="match status" value="1"/>
</dbReference>
<proteinExistence type="predicted"/>
<dbReference type="InterPro" id="IPR001387">
    <property type="entry name" value="Cro/C1-type_HTH"/>
</dbReference>
<evidence type="ECO:0000256" key="2">
    <source>
        <dbReference type="ARBA" id="ARBA00022692"/>
    </source>
</evidence>
<keyword evidence="4" id="KW-0238">DNA-binding</keyword>
<evidence type="ECO:0000256" key="5">
    <source>
        <dbReference type="ARBA" id="ARBA00023136"/>
    </source>
</evidence>
<dbReference type="Proteomes" id="UP000183209">
    <property type="component" value="Unassembled WGS sequence"/>
</dbReference>
<dbReference type="GO" id="GO:0005829">
    <property type="term" value="C:cytosol"/>
    <property type="evidence" value="ECO:0007669"/>
    <property type="project" value="TreeGrafter"/>
</dbReference>
<dbReference type="InterPro" id="IPR019109">
    <property type="entry name" value="MamF_MmsF"/>
</dbReference>
<keyword evidence="2 6" id="KW-0812">Transmembrane</keyword>
<dbReference type="Pfam" id="PF01381">
    <property type="entry name" value="HTH_3"/>
    <property type="match status" value="1"/>
</dbReference>
<dbReference type="EMBL" id="FPAG01000009">
    <property type="protein sequence ID" value="SFT11843.1"/>
    <property type="molecule type" value="Genomic_DNA"/>
</dbReference>
<dbReference type="InterPro" id="IPR010982">
    <property type="entry name" value="Lambda_DNA-bd_dom_sf"/>
</dbReference>
<gene>
    <name evidence="8" type="ORF">SAMN04487906_3030</name>
</gene>
<organism evidence="8 9">
    <name type="scientific">Zhouia amylolytica</name>
    <dbReference type="NCBI Taxonomy" id="376730"/>
    <lineage>
        <taxon>Bacteria</taxon>
        <taxon>Pseudomonadati</taxon>
        <taxon>Bacteroidota</taxon>
        <taxon>Flavobacteriia</taxon>
        <taxon>Flavobacteriales</taxon>
        <taxon>Flavobacteriaceae</taxon>
        <taxon>Zhouia</taxon>
    </lineage>
</organism>